<evidence type="ECO:0000256" key="6">
    <source>
        <dbReference type="ARBA" id="ARBA00023136"/>
    </source>
</evidence>
<dbReference type="EMBL" id="JALJOT010000015">
    <property type="protein sequence ID" value="KAK9902843.1"/>
    <property type="molecule type" value="Genomic_DNA"/>
</dbReference>
<feature type="transmembrane region" description="Helical" evidence="8">
    <location>
        <begin position="68"/>
        <end position="92"/>
    </location>
</feature>
<dbReference type="CDD" id="cd17484">
    <property type="entry name" value="MFS_FBT"/>
    <property type="match status" value="1"/>
</dbReference>
<feature type="transmembrane region" description="Helical" evidence="8">
    <location>
        <begin position="98"/>
        <end position="116"/>
    </location>
</feature>
<keyword evidence="10" id="KW-1185">Reference proteome</keyword>
<feature type="transmembrane region" description="Helical" evidence="8">
    <location>
        <begin position="137"/>
        <end position="156"/>
    </location>
</feature>
<name>A0ABR2YDB9_9CHLO</name>
<feature type="transmembrane region" description="Helical" evidence="8">
    <location>
        <begin position="229"/>
        <end position="249"/>
    </location>
</feature>
<feature type="transmembrane region" description="Helical" evidence="8">
    <location>
        <begin position="353"/>
        <end position="373"/>
    </location>
</feature>
<gene>
    <name evidence="9" type="ORF">WJX75_008366</name>
</gene>
<evidence type="ECO:0000256" key="8">
    <source>
        <dbReference type="SAM" id="Phobius"/>
    </source>
</evidence>
<evidence type="ECO:0000313" key="9">
    <source>
        <dbReference type="EMBL" id="KAK9902843.1"/>
    </source>
</evidence>
<accession>A0ABR2YDB9</accession>
<dbReference type="Pfam" id="PF03092">
    <property type="entry name" value="BT1"/>
    <property type="match status" value="1"/>
</dbReference>
<evidence type="ECO:0000256" key="5">
    <source>
        <dbReference type="ARBA" id="ARBA00022989"/>
    </source>
</evidence>
<protein>
    <recommendedName>
        <fullName evidence="11">Biopterin transport-related protein BT1</fullName>
    </recommendedName>
</protein>
<organism evidence="9 10">
    <name type="scientific">Coccomyxa subellipsoidea</name>
    <dbReference type="NCBI Taxonomy" id="248742"/>
    <lineage>
        <taxon>Eukaryota</taxon>
        <taxon>Viridiplantae</taxon>
        <taxon>Chlorophyta</taxon>
        <taxon>core chlorophytes</taxon>
        <taxon>Trebouxiophyceae</taxon>
        <taxon>Trebouxiophyceae incertae sedis</taxon>
        <taxon>Coccomyxaceae</taxon>
        <taxon>Coccomyxa</taxon>
    </lineage>
</organism>
<dbReference type="Proteomes" id="UP001491310">
    <property type="component" value="Unassembled WGS sequence"/>
</dbReference>
<feature type="region of interest" description="Disordered" evidence="7">
    <location>
        <begin position="1"/>
        <end position="27"/>
    </location>
</feature>
<evidence type="ECO:0000256" key="3">
    <source>
        <dbReference type="ARBA" id="ARBA00022448"/>
    </source>
</evidence>
<dbReference type="PANTHER" id="PTHR31585">
    <property type="entry name" value="FOLATE-BIOPTERIN TRANSPORTER 1, CHLOROPLASTIC"/>
    <property type="match status" value="1"/>
</dbReference>
<feature type="transmembrane region" description="Helical" evidence="8">
    <location>
        <begin position="288"/>
        <end position="310"/>
    </location>
</feature>
<feature type="transmembrane region" description="Helical" evidence="8">
    <location>
        <begin position="385"/>
        <end position="409"/>
    </location>
</feature>
<evidence type="ECO:0000256" key="7">
    <source>
        <dbReference type="SAM" id="MobiDB-lite"/>
    </source>
</evidence>
<feature type="transmembrane region" description="Helical" evidence="8">
    <location>
        <begin position="421"/>
        <end position="445"/>
    </location>
</feature>
<evidence type="ECO:0000313" key="10">
    <source>
        <dbReference type="Proteomes" id="UP001491310"/>
    </source>
</evidence>
<dbReference type="NCBIfam" id="TIGR00788">
    <property type="entry name" value="fbt"/>
    <property type="match status" value="1"/>
</dbReference>
<dbReference type="InterPro" id="IPR004324">
    <property type="entry name" value="FBT"/>
</dbReference>
<comment type="similarity">
    <text evidence="2">Belongs to the major facilitator superfamily. Folate-biopterin transporter (TC 2.A.71) family.</text>
</comment>
<comment type="subcellular location">
    <subcellularLocation>
        <location evidence="1">Membrane</location>
        <topology evidence="1">Multi-pass membrane protein</topology>
    </subcellularLocation>
</comment>
<evidence type="ECO:0008006" key="11">
    <source>
        <dbReference type="Google" id="ProtNLM"/>
    </source>
</evidence>
<keyword evidence="4 8" id="KW-0812">Transmembrane</keyword>
<keyword evidence="5 8" id="KW-1133">Transmembrane helix</keyword>
<dbReference type="InterPro" id="IPR039309">
    <property type="entry name" value="BT1"/>
</dbReference>
<evidence type="ECO:0000256" key="2">
    <source>
        <dbReference type="ARBA" id="ARBA00007015"/>
    </source>
</evidence>
<proteinExistence type="inferred from homology"/>
<sequence length="498" mass="52307">MESHRRIASASPREDTDEQLTTSGRSPADKIDTVLNVESNGASTSETTGLVSGKRAFRFMGLEPSPELVAISMVYFVQGILGLSRLGVSFLYKDEFQLEPASVAFLTSFAAFPWVVKPLYGFLSDTVPIFGYKRRSYLIICGLLGSLSWLAMATVVRSPAGALMATVVGSLGTACSDVVVDSIVVERSRGAPQGTAGSLQSLCWASAALGGVASAYYSGSLVQSWGPRGVFALTAAFPLVVSAAAVLIAEQPAAPVRLKPDQAYLGTLAKSLEVQARALWGAVNQRSILLPALFVFLWQATPTAETAMFYFQTNTLGFTPEFLGKVRLAGALASLAGVGAYNFALKDVPLRKMFLWTAVVGTGLGMTQVLLITGTSRALGISNELFVLGDSVILTALGQVAFMPVLVLAAQLCPEGVEATLFATLMSILNGGAFVGSALGSGLTAAFGVTATDFTRLVPLILVCTLSSLLPLPLLHLVPNSTGAEEIKRKADAESDQE</sequence>
<reference evidence="9 10" key="1">
    <citation type="journal article" date="2024" name="Nat. Commun.">
        <title>Phylogenomics reveals the evolutionary origins of lichenization in chlorophyte algae.</title>
        <authorList>
            <person name="Puginier C."/>
            <person name="Libourel C."/>
            <person name="Otte J."/>
            <person name="Skaloud P."/>
            <person name="Haon M."/>
            <person name="Grisel S."/>
            <person name="Petersen M."/>
            <person name="Berrin J.G."/>
            <person name="Delaux P.M."/>
            <person name="Dal Grande F."/>
            <person name="Keller J."/>
        </authorList>
    </citation>
    <scope>NUCLEOTIDE SEQUENCE [LARGE SCALE GENOMIC DNA]</scope>
    <source>
        <strain evidence="9 10">SAG 216-7</strain>
    </source>
</reference>
<dbReference type="Gene3D" id="1.20.1250.20">
    <property type="entry name" value="MFS general substrate transporter like domains"/>
    <property type="match status" value="1"/>
</dbReference>
<dbReference type="InterPro" id="IPR036259">
    <property type="entry name" value="MFS_trans_sf"/>
</dbReference>
<comment type="caution">
    <text evidence="9">The sequence shown here is derived from an EMBL/GenBank/DDBJ whole genome shotgun (WGS) entry which is preliminary data.</text>
</comment>
<feature type="transmembrane region" description="Helical" evidence="8">
    <location>
        <begin position="322"/>
        <end position="341"/>
    </location>
</feature>
<dbReference type="PANTHER" id="PTHR31585:SF0">
    <property type="entry name" value="FOLATE-BIOPTERIN TRANSPORTER 1, CHLOROPLASTIC"/>
    <property type="match status" value="1"/>
</dbReference>
<evidence type="ECO:0000256" key="1">
    <source>
        <dbReference type="ARBA" id="ARBA00004141"/>
    </source>
</evidence>
<keyword evidence="6 8" id="KW-0472">Membrane</keyword>
<keyword evidence="3" id="KW-0813">Transport</keyword>
<feature type="transmembrane region" description="Helical" evidence="8">
    <location>
        <begin position="457"/>
        <end position="478"/>
    </location>
</feature>
<dbReference type="SUPFAM" id="SSF103473">
    <property type="entry name" value="MFS general substrate transporter"/>
    <property type="match status" value="1"/>
</dbReference>
<evidence type="ECO:0000256" key="4">
    <source>
        <dbReference type="ARBA" id="ARBA00022692"/>
    </source>
</evidence>